<keyword evidence="7 13" id="KW-0548">Nucleotidyltransferase</keyword>
<dbReference type="EMBL" id="LNGD01000086">
    <property type="protein sequence ID" value="KYC50201.1"/>
    <property type="molecule type" value="Genomic_DNA"/>
</dbReference>
<keyword evidence="4" id="KW-0963">Cytoplasm</keyword>
<dbReference type="SUPFAM" id="SSF55821">
    <property type="entry name" value="YrdC/RibB"/>
    <property type="match status" value="1"/>
</dbReference>
<evidence type="ECO:0000256" key="10">
    <source>
        <dbReference type="ARBA" id="ARBA00029774"/>
    </source>
</evidence>
<keyword evidence="8" id="KW-0547">Nucleotide-binding</keyword>
<comment type="similarity">
    <text evidence="2">Belongs to the SUA5 family.</text>
</comment>
<feature type="domain" description="YrdC-like" evidence="12">
    <location>
        <begin position="3"/>
        <end position="186"/>
    </location>
</feature>
<evidence type="ECO:0000256" key="1">
    <source>
        <dbReference type="ARBA" id="ARBA00004496"/>
    </source>
</evidence>
<dbReference type="Gene3D" id="3.90.870.10">
    <property type="entry name" value="DHBP synthase"/>
    <property type="match status" value="1"/>
</dbReference>
<keyword evidence="9" id="KW-0067">ATP-binding</keyword>
<organism evidence="13 14">
    <name type="scientific">Candidatus Methanofastidiosum methylothiophilum</name>
    <dbReference type="NCBI Taxonomy" id="1705564"/>
    <lineage>
        <taxon>Archaea</taxon>
        <taxon>Methanobacteriati</taxon>
        <taxon>Methanobacteriota</taxon>
        <taxon>Stenosarchaea group</taxon>
        <taxon>Candidatus Methanofastidiosia</taxon>
        <taxon>Candidatus Methanofastidiosales</taxon>
        <taxon>Candidatus Methanofastidiosaceae</taxon>
        <taxon>Candidatus Methanofastidiosum</taxon>
    </lineage>
</organism>
<dbReference type="PANTHER" id="PTHR17490:SF16">
    <property type="entry name" value="THREONYLCARBAMOYL-AMP SYNTHASE"/>
    <property type="match status" value="1"/>
</dbReference>
<evidence type="ECO:0000256" key="6">
    <source>
        <dbReference type="ARBA" id="ARBA00022694"/>
    </source>
</evidence>
<evidence type="ECO:0000259" key="12">
    <source>
        <dbReference type="PROSITE" id="PS51163"/>
    </source>
</evidence>
<gene>
    <name evidence="13" type="primary">sua5</name>
    <name evidence="13" type="ORF">AMQ74_01301</name>
</gene>
<evidence type="ECO:0000256" key="11">
    <source>
        <dbReference type="ARBA" id="ARBA00048366"/>
    </source>
</evidence>
<dbReference type="GO" id="GO:0003725">
    <property type="term" value="F:double-stranded RNA binding"/>
    <property type="evidence" value="ECO:0007669"/>
    <property type="project" value="InterPro"/>
</dbReference>
<dbReference type="GO" id="GO:0006450">
    <property type="term" value="P:regulation of translational fidelity"/>
    <property type="evidence" value="ECO:0007669"/>
    <property type="project" value="TreeGrafter"/>
</dbReference>
<evidence type="ECO:0000256" key="2">
    <source>
        <dbReference type="ARBA" id="ARBA00007663"/>
    </source>
</evidence>
<dbReference type="GO" id="GO:0005524">
    <property type="term" value="F:ATP binding"/>
    <property type="evidence" value="ECO:0007669"/>
    <property type="project" value="UniProtKB-KW"/>
</dbReference>
<dbReference type="EC" id="2.7.7.87" evidence="3"/>
<comment type="caution">
    <text evidence="13">The sequence shown here is derived from an EMBL/GenBank/DDBJ whole genome shotgun (WGS) entry which is preliminary data.</text>
</comment>
<proteinExistence type="inferred from homology"/>
<keyword evidence="5 13" id="KW-0808">Transferase</keyword>
<evidence type="ECO:0000256" key="4">
    <source>
        <dbReference type="ARBA" id="ARBA00022490"/>
    </source>
</evidence>
<dbReference type="Pfam" id="PF01300">
    <property type="entry name" value="Sua5_yciO_yrdC"/>
    <property type="match status" value="1"/>
</dbReference>
<dbReference type="GO" id="GO:0008033">
    <property type="term" value="P:tRNA processing"/>
    <property type="evidence" value="ECO:0007669"/>
    <property type="project" value="UniProtKB-KW"/>
</dbReference>
<dbReference type="AlphaFoldDB" id="A0A150IYX6"/>
<evidence type="ECO:0000256" key="3">
    <source>
        <dbReference type="ARBA" id="ARBA00012584"/>
    </source>
</evidence>
<dbReference type="Proteomes" id="UP000075578">
    <property type="component" value="Unassembled WGS sequence"/>
</dbReference>
<evidence type="ECO:0000256" key="8">
    <source>
        <dbReference type="ARBA" id="ARBA00022741"/>
    </source>
</evidence>
<evidence type="ECO:0000313" key="14">
    <source>
        <dbReference type="Proteomes" id="UP000075578"/>
    </source>
</evidence>
<sequence length="199" mass="21775">MDIKIIEEAVEAIKNGGVIVYPTDTCYGIGCDATNPLAIEKIFRIKGREKDKPLPLIASSIEMIEKYVIMDERAKKLYAKFPGISVAMRKKGLEIPDSVNREKLAFRIPANEISKKLSEISGKPLISTSANKSGDPSPYSIIEVKSSLKDSLIYIDYFIDSGTLGKNPPSTIVDLVEGKVGRIGAVSEEQILNFLGGRL</sequence>
<dbReference type="InterPro" id="IPR017945">
    <property type="entry name" value="DHBP_synth_RibB-like_a/b_dom"/>
</dbReference>
<dbReference type="PATRIC" id="fig|1705564.3.peg.1357"/>
<accession>A0A150IYX6</accession>
<protein>
    <recommendedName>
        <fullName evidence="10">L-threonylcarbamoyladenylate synthase</fullName>
        <ecNumber evidence="3">2.7.7.87</ecNumber>
    </recommendedName>
    <alternativeName>
        <fullName evidence="10">L-threonylcarbamoyladenylate synthase</fullName>
    </alternativeName>
</protein>
<comment type="catalytic activity">
    <reaction evidence="11">
        <text>L-threonine + hydrogencarbonate + ATP = L-threonylcarbamoyladenylate + diphosphate + H2O</text>
        <dbReference type="Rhea" id="RHEA:36407"/>
        <dbReference type="ChEBI" id="CHEBI:15377"/>
        <dbReference type="ChEBI" id="CHEBI:17544"/>
        <dbReference type="ChEBI" id="CHEBI:30616"/>
        <dbReference type="ChEBI" id="CHEBI:33019"/>
        <dbReference type="ChEBI" id="CHEBI:57926"/>
        <dbReference type="ChEBI" id="CHEBI:73682"/>
        <dbReference type="EC" id="2.7.7.87"/>
    </reaction>
</comment>
<dbReference type="PROSITE" id="PS51163">
    <property type="entry name" value="YRDC"/>
    <property type="match status" value="1"/>
</dbReference>
<evidence type="ECO:0000313" key="13">
    <source>
        <dbReference type="EMBL" id="KYC50201.1"/>
    </source>
</evidence>
<evidence type="ECO:0000256" key="5">
    <source>
        <dbReference type="ARBA" id="ARBA00022679"/>
    </source>
</evidence>
<name>A0A150IYX6_9EURY</name>
<evidence type="ECO:0000256" key="7">
    <source>
        <dbReference type="ARBA" id="ARBA00022695"/>
    </source>
</evidence>
<keyword evidence="6" id="KW-0819">tRNA processing</keyword>
<evidence type="ECO:0000256" key="9">
    <source>
        <dbReference type="ARBA" id="ARBA00022840"/>
    </source>
</evidence>
<dbReference type="GO" id="GO:0000049">
    <property type="term" value="F:tRNA binding"/>
    <property type="evidence" value="ECO:0007669"/>
    <property type="project" value="TreeGrafter"/>
</dbReference>
<comment type="subcellular location">
    <subcellularLocation>
        <location evidence="1">Cytoplasm</location>
    </subcellularLocation>
</comment>
<dbReference type="PANTHER" id="PTHR17490">
    <property type="entry name" value="SUA5"/>
    <property type="match status" value="1"/>
</dbReference>
<dbReference type="GO" id="GO:0061710">
    <property type="term" value="F:L-threonylcarbamoyladenylate synthase"/>
    <property type="evidence" value="ECO:0007669"/>
    <property type="project" value="UniProtKB-EC"/>
</dbReference>
<dbReference type="GO" id="GO:0005737">
    <property type="term" value="C:cytoplasm"/>
    <property type="evidence" value="ECO:0007669"/>
    <property type="project" value="UniProtKB-SubCell"/>
</dbReference>
<dbReference type="InterPro" id="IPR050156">
    <property type="entry name" value="TC-AMP_synthase_SUA5"/>
</dbReference>
<reference evidence="13 14" key="1">
    <citation type="journal article" date="2016" name="ISME J.">
        <title>Chasing the elusive Euryarchaeota class WSA2: genomes reveal a uniquely fastidious methyl-reducing methanogen.</title>
        <authorList>
            <person name="Nobu M.K."/>
            <person name="Narihiro T."/>
            <person name="Kuroda K."/>
            <person name="Mei R."/>
            <person name="Liu W.T."/>
        </authorList>
    </citation>
    <scope>NUCLEOTIDE SEQUENCE [LARGE SCALE GENOMIC DNA]</scope>
    <source>
        <strain evidence="13">U1lsi0528_Bin089</strain>
    </source>
</reference>
<dbReference type="InterPro" id="IPR006070">
    <property type="entry name" value="Sua5-like_dom"/>
</dbReference>
<dbReference type="NCBIfam" id="TIGR00057">
    <property type="entry name" value="L-threonylcarbamoyladenylate synthase"/>
    <property type="match status" value="1"/>
</dbReference>